<dbReference type="GO" id="GO:0005737">
    <property type="term" value="C:cytoplasm"/>
    <property type="evidence" value="ECO:0007669"/>
    <property type="project" value="UniProtKB-SubCell"/>
</dbReference>
<keyword evidence="8" id="KW-0391">Immunity</keyword>
<dbReference type="InterPro" id="IPR045055">
    <property type="entry name" value="DNA2/NAM7-like"/>
</dbReference>
<keyword evidence="12" id="KW-0378">Hydrolase</keyword>
<feature type="coiled-coil region" evidence="9">
    <location>
        <begin position="684"/>
        <end position="746"/>
    </location>
</feature>
<evidence type="ECO:0000256" key="8">
    <source>
        <dbReference type="ARBA" id="ARBA00022859"/>
    </source>
</evidence>
<dbReference type="SMART" id="SM00438">
    <property type="entry name" value="ZnF_NFX"/>
    <property type="match status" value="4"/>
</dbReference>
<dbReference type="PROSITE" id="PS51981">
    <property type="entry name" value="ZF_RZ"/>
    <property type="match status" value="1"/>
</dbReference>
<dbReference type="EMBL" id="MU006017">
    <property type="protein sequence ID" value="KAF2858127.1"/>
    <property type="molecule type" value="Genomic_DNA"/>
</dbReference>
<dbReference type="GO" id="GO:0031048">
    <property type="term" value="P:regulatory ncRNA-mediated heterochromatin formation"/>
    <property type="evidence" value="ECO:0007669"/>
    <property type="project" value="TreeGrafter"/>
</dbReference>
<name>A0A6A7BT63_9PEZI</name>
<evidence type="ECO:0000256" key="9">
    <source>
        <dbReference type="SAM" id="Coils"/>
    </source>
</evidence>
<evidence type="ECO:0000256" key="10">
    <source>
        <dbReference type="SAM" id="MobiDB-lite"/>
    </source>
</evidence>
<dbReference type="InterPro" id="IPR041679">
    <property type="entry name" value="DNA2/NAM7-like_C"/>
</dbReference>
<keyword evidence="9" id="KW-0175">Coiled coil</keyword>
<dbReference type="Pfam" id="PF13086">
    <property type="entry name" value="AAA_11"/>
    <property type="match status" value="1"/>
</dbReference>
<dbReference type="GO" id="GO:0016787">
    <property type="term" value="F:hydrolase activity"/>
    <property type="evidence" value="ECO:0007669"/>
    <property type="project" value="UniProtKB-KW"/>
</dbReference>
<keyword evidence="7" id="KW-0862">Zinc</keyword>
<evidence type="ECO:0000259" key="11">
    <source>
        <dbReference type="PROSITE" id="PS51981"/>
    </source>
</evidence>
<evidence type="ECO:0000256" key="1">
    <source>
        <dbReference type="ARBA" id="ARBA00004496"/>
    </source>
</evidence>
<dbReference type="CDD" id="cd18808">
    <property type="entry name" value="SF1_C_Upf1"/>
    <property type="match status" value="1"/>
</dbReference>
<dbReference type="GO" id="GO:0031380">
    <property type="term" value="C:nuclear RNA-directed RNA polymerase complex"/>
    <property type="evidence" value="ECO:0007669"/>
    <property type="project" value="TreeGrafter"/>
</dbReference>
<evidence type="ECO:0000313" key="13">
    <source>
        <dbReference type="Proteomes" id="UP000799421"/>
    </source>
</evidence>
<reference evidence="12" key="1">
    <citation type="journal article" date="2020" name="Stud. Mycol.">
        <title>101 Dothideomycetes genomes: a test case for predicting lifestyles and emergence of pathogens.</title>
        <authorList>
            <person name="Haridas S."/>
            <person name="Albert R."/>
            <person name="Binder M."/>
            <person name="Bloem J."/>
            <person name="Labutti K."/>
            <person name="Salamov A."/>
            <person name="Andreopoulos B."/>
            <person name="Baker S."/>
            <person name="Barry K."/>
            <person name="Bills G."/>
            <person name="Bluhm B."/>
            <person name="Cannon C."/>
            <person name="Castanera R."/>
            <person name="Culley D."/>
            <person name="Daum C."/>
            <person name="Ezra D."/>
            <person name="Gonzalez J."/>
            <person name="Henrissat B."/>
            <person name="Kuo A."/>
            <person name="Liang C."/>
            <person name="Lipzen A."/>
            <person name="Lutzoni F."/>
            <person name="Magnuson J."/>
            <person name="Mondo S."/>
            <person name="Nolan M."/>
            <person name="Ohm R."/>
            <person name="Pangilinan J."/>
            <person name="Park H.-J."/>
            <person name="Ramirez L."/>
            <person name="Alfaro M."/>
            <person name="Sun H."/>
            <person name="Tritt A."/>
            <person name="Yoshinaga Y."/>
            <person name="Zwiers L.-H."/>
            <person name="Turgeon B."/>
            <person name="Goodwin S."/>
            <person name="Spatafora J."/>
            <person name="Crous P."/>
            <person name="Grigoriev I."/>
        </authorList>
    </citation>
    <scope>NUCLEOTIDE SEQUENCE</scope>
    <source>
        <strain evidence="12">CBS 480.64</strain>
    </source>
</reference>
<sequence>MSLRDLPADNLTAFVDTARAFFLVMSHTALVNCLSVDTYVGSLYNFIAGSNGSRIVPFTQYICNILVANRSEMPSDKIKTTLIAIIQTLSVLLRREPRARYHADFFTLTGSLETLGAHFDGEDPFNAGIILRGVDELRAVVARAHGLLTGETLIGDATHVLEPRSYYPRDVHAPGTRHDNDKKDVAAIEIFPTHEEIMSEEREFLPFADRDQPHFLTDKVERYIDTQFRLLRHDIFGDLKNTLGTLLKRAQDDPRQLTRPQPVPGNVRLNAYTNAFLTFPELGRRGLRCKLVFDQPFSGRQQTKEQLRRKWDESRRLEDGTLLSFMWINDMTVDQLFLVVLDRKLEGKEGADLTSSKVAATIVVQVLAENQRTVQALLGLSYQRTRGTLIEFPHVLPSTFVPVLESLQEMKRQSRLPFLDWILPDHVNGKASTKLHVPPPLYARHPTFFFSLDRILQAGNENIQISPSTCEINHELLTMLEAKTGLDSGQCRAFISALTREYALIQGPPGTGKTFLGVKLMQVLLEAKDRGRLGPIFVVCYTNHALDQFLEHLLKAGIKKVIRLGAQSRSEMLKNHNLREIAQSEGKSRQEGWQVYSAFQALDTAEKRSKMILGSLYGTRKGREWRHFKHHLRAQYTSIHAQFKLVDDEGFEAVGDPFEMWAKGGAETDDSDPGTERAAATLNLKNLIQKANSEVNSLSSLERKTLVEHWSQEIQQSAMEEFYEVLKDAQVARQNLHNVHEEMNRRVMQNADVVGLTTSGLARNVTTLQRVDAKVVICEEAGEVMEPHIVSALLPNVEHFIQIGDHQQLRPLISNFRDLSLESTTGVLHQLDRSQFERLAVGEPGRLSTPTAQLNVQRRMRPEISTLIRETIYPSLRDHPSTLALRSVVGMRQNVFWLTHDYLENEQEADSRIKQSKSNDWEVEMVHALVRHIVRQGEYQSQEIAVLTPYTGQLRKLRAAMRADFEIVLNERDEETLAKEGLTGEDADKETAENRRKPLTKKQLSDLLRIATVDNFQGEEAKIVIVSLVRSNNNSRVGFLKTTNRINVLLSRAQHGMYLIGNAKTYGNIPMWQNVIEMLRASGAVGTSLGLCCPRHPDTPIEVSQAEHFATLSPEGGCREACIDRLPDCGHRCQARCHSEAMHQVFRCEQPCQRRLPRCNHPCQKATCGEECEPCMIKLNGVLLPCGHFVDDLPCHQTQSLDAFKCKVVVPKRVPRCGHEIEERCSVDVTLESFKCPTPCDEVLECGHICPGSCGRCSSRDLMGPFETNHLQCNNICGRRYGTCTHTCRKRCHSGSDCGLCARKCEVACKHSRCTLECHEACAPCIENCSWTCPHKGDCTLPCAAPCNRLPCDERCDKFLPCGHQCPGLCGEDCLPQHCQACKMKLDTAVDMIEFKEYREIDLDDTPIVALACGHFFTAETLDGVIGIAEVYDTDPKTGKISGLKNLSSIMATKIPKCPNCQCQIRQYATQRYNRLINRAVIDEMSKRFVITGQGELRSVESELITVSAQLKESREAMDEVLVQHEAWHQDVKAFERRHYQVKELLKRAARIKRSAAKRHQPAQKLHEAIIAATRCSNATEPLEAALSNLSLDSDPVPVLPGAHADHRIVLGAALLELKITTVLLEDRFLTFERAQKRFKETEQKLKQANLGEDLGTNVSNFFRDCNEFITDSQEKKLPRLCVEGTICFAQIALQFASHSSRATPGEEQHRKVANEYIETSKHLLDGAIDLCIETKFRDADTMLNAVAELKNLLNKQDRYEQVSTEELEAIRNAMTFGKAALRASAWYTCVNGHPFAVGECGMPMQLARCPECGASVGGTNHRPAEGVVALERLG</sequence>
<evidence type="ECO:0000256" key="6">
    <source>
        <dbReference type="ARBA" id="ARBA00022806"/>
    </source>
</evidence>
<evidence type="ECO:0000256" key="7">
    <source>
        <dbReference type="ARBA" id="ARBA00022833"/>
    </source>
</evidence>
<dbReference type="InterPro" id="IPR047187">
    <property type="entry name" value="SF1_C_Upf1"/>
</dbReference>
<dbReference type="PANTHER" id="PTHR10887">
    <property type="entry name" value="DNA2/NAM7 HELICASE FAMILY"/>
    <property type="match status" value="1"/>
</dbReference>
<dbReference type="SUPFAM" id="SSF52540">
    <property type="entry name" value="P-loop containing nucleoside triphosphate hydrolases"/>
    <property type="match status" value="1"/>
</dbReference>
<evidence type="ECO:0000256" key="2">
    <source>
        <dbReference type="ARBA" id="ARBA00022490"/>
    </source>
</evidence>
<dbReference type="PANTHER" id="PTHR10887:SF445">
    <property type="entry name" value="NFX1-TYPE ZINC FINGER-CONTAINING PROTEIN 1"/>
    <property type="match status" value="1"/>
</dbReference>
<dbReference type="Pfam" id="PF13087">
    <property type="entry name" value="AAA_12"/>
    <property type="match status" value="1"/>
</dbReference>
<dbReference type="OrthoDB" id="2423195at2759"/>
<organism evidence="12 13">
    <name type="scientific">Piedraia hortae CBS 480.64</name>
    <dbReference type="NCBI Taxonomy" id="1314780"/>
    <lineage>
        <taxon>Eukaryota</taxon>
        <taxon>Fungi</taxon>
        <taxon>Dikarya</taxon>
        <taxon>Ascomycota</taxon>
        <taxon>Pezizomycotina</taxon>
        <taxon>Dothideomycetes</taxon>
        <taxon>Dothideomycetidae</taxon>
        <taxon>Capnodiales</taxon>
        <taxon>Piedraiaceae</taxon>
        <taxon>Piedraia</taxon>
    </lineage>
</organism>
<feature type="domain" description="RZ-type" evidence="11">
    <location>
        <begin position="1763"/>
        <end position="1835"/>
    </location>
</feature>
<keyword evidence="6" id="KW-0547">Nucleotide-binding</keyword>
<dbReference type="InterPro" id="IPR041677">
    <property type="entry name" value="DNA2/NAM7_AAA_11"/>
</dbReference>
<dbReference type="Proteomes" id="UP000799421">
    <property type="component" value="Unassembled WGS sequence"/>
</dbReference>
<dbReference type="CDD" id="cd06008">
    <property type="entry name" value="NF-X1-zinc-finger"/>
    <property type="match status" value="2"/>
</dbReference>
<keyword evidence="5" id="KW-0863">Zinc-finger</keyword>
<dbReference type="Pfam" id="PF20173">
    <property type="entry name" value="ZnF_RZ-type"/>
    <property type="match status" value="1"/>
</dbReference>
<keyword evidence="4" id="KW-0677">Repeat</keyword>
<dbReference type="InterPro" id="IPR027417">
    <property type="entry name" value="P-loop_NTPase"/>
</dbReference>
<comment type="subcellular location">
    <subcellularLocation>
        <location evidence="1">Cytoplasm</location>
    </subcellularLocation>
</comment>
<keyword evidence="2" id="KW-0963">Cytoplasm</keyword>
<feature type="region of interest" description="Disordered" evidence="10">
    <location>
        <begin position="978"/>
        <end position="997"/>
    </location>
</feature>
<dbReference type="GO" id="GO:0004386">
    <property type="term" value="F:helicase activity"/>
    <property type="evidence" value="ECO:0007669"/>
    <property type="project" value="InterPro"/>
</dbReference>
<evidence type="ECO:0000256" key="3">
    <source>
        <dbReference type="ARBA" id="ARBA00022723"/>
    </source>
</evidence>
<keyword evidence="6" id="KW-0067">ATP-binding</keyword>
<dbReference type="InterPro" id="IPR000967">
    <property type="entry name" value="Znf_NFX1"/>
</dbReference>
<evidence type="ECO:0000256" key="4">
    <source>
        <dbReference type="ARBA" id="ARBA00022737"/>
    </source>
</evidence>
<accession>A0A6A7BT63</accession>
<evidence type="ECO:0000256" key="5">
    <source>
        <dbReference type="ARBA" id="ARBA00022771"/>
    </source>
</evidence>
<dbReference type="GO" id="GO:0002376">
    <property type="term" value="P:immune system process"/>
    <property type="evidence" value="ECO:0007669"/>
    <property type="project" value="UniProtKB-KW"/>
</dbReference>
<keyword evidence="3" id="KW-0479">Metal-binding</keyword>
<evidence type="ECO:0000313" key="12">
    <source>
        <dbReference type="EMBL" id="KAF2858127.1"/>
    </source>
</evidence>
<dbReference type="CDD" id="cd17936">
    <property type="entry name" value="EEXXEc_NFX1"/>
    <property type="match status" value="1"/>
</dbReference>
<dbReference type="GO" id="GO:0008270">
    <property type="term" value="F:zinc ion binding"/>
    <property type="evidence" value="ECO:0007669"/>
    <property type="project" value="UniProtKB-KW"/>
</dbReference>
<keyword evidence="6" id="KW-0347">Helicase</keyword>
<dbReference type="FunFam" id="3.40.50.300:FF:001660">
    <property type="entry name" value="NF-X1 finger and helicase protein, putative"/>
    <property type="match status" value="1"/>
</dbReference>
<protein>
    <submittedName>
        <fullName evidence="12">P-loop containing nucleoside triphosphate hydrolase protein</fullName>
    </submittedName>
</protein>
<dbReference type="Gene3D" id="3.40.50.300">
    <property type="entry name" value="P-loop containing nucleotide triphosphate hydrolases"/>
    <property type="match status" value="2"/>
</dbReference>
<dbReference type="InterPro" id="IPR046439">
    <property type="entry name" value="ZF_RZ_dom"/>
</dbReference>
<proteinExistence type="predicted"/>
<gene>
    <name evidence="12" type="ORF">K470DRAFT_296608</name>
</gene>
<keyword evidence="13" id="KW-1185">Reference proteome</keyword>